<evidence type="ECO:0000313" key="4">
    <source>
        <dbReference type="Proteomes" id="UP000036923"/>
    </source>
</evidence>
<dbReference type="PANTHER" id="PTHR37313:SF2">
    <property type="entry name" value="UPF0749 PROTEIN YLXX"/>
    <property type="match status" value="1"/>
</dbReference>
<dbReference type="EMBL" id="LGTC01000001">
    <property type="protein sequence ID" value="KNY25749.1"/>
    <property type="molecule type" value="Genomic_DNA"/>
</dbReference>
<dbReference type="AlphaFoldDB" id="A0A0L6JJ31"/>
<dbReference type="Pfam" id="PF05949">
    <property type="entry name" value="DUF881"/>
    <property type="match status" value="1"/>
</dbReference>
<comment type="caution">
    <text evidence="3">The sequence shown here is derived from an EMBL/GenBank/DDBJ whole genome shotgun (WGS) entry which is preliminary data.</text>
</comment>
<dbReference type="Gene3D" id="3.30.70.1880">
    <property type="entry name" value="Protein of unknown function DUF881"/>
    <property type="match status" value="1"/>
</dbReference>
<evidence type="ECO:0000313" key="3">
    <source>
        <dbReference type="EMBL" id="KNY25749.1"/>
    </source>
</evidence>
<dbReference type="Proteomes" id="UP000036923">
    <property type="component" value="Unassembled WGS sequence"/>
</dbReference>
<evidence type="ECO:0000256" key="1">
    <source>
        <dbReference type="ARBA" id="ARBA00009108"/>
    </source>
</evidence>
<reference evidence="4" key="1">
    <citation type="submission" date="2015-07" db="EMBL/GenBank/DDBJ databases">
        <title>Near-Complete Genome Sequence of the Cellulolytic Bacterium Bacteroides (Pseudobacteroides) cellulosolvens ATCC 35603.</title>
        <authorList>
            <person name="Dassa B."/>
            <person name="Utturkar S.M."/>
            <person name="Klingeman D.M."/>
            <person name="Hurt R.A."/>
            <person name="Keller M."/>
            <person name="Xu J."/>
            <person name="Reddy Y.H.K."/>
            <person name="Borovok I."/>
            <person name="Grinberg I.R."/>
            <person name="Lamed R."/>
            <person name="Zhivin O."/>
            <person name="Bayer E.A."/>
            <person name="Brown S.D."/>
        </authorList>
    </citation>
    <scope>NUCLEOTIDE SEQUENCE [LARGE SCALE GENOMIC DNA]</scope>
    <source>
        <strain evidence="4">DSM 2933</strain>
    </source>
</reference>
<keyword evidence="4" id="KW-1185">Reference proteome</keyword>
<accession>A0A0L6JJ31</accession>
<organism evidence="3 4">
    <name type="scientific">Pseudobacteroides cellulosolvens ATCC 35603 = DSM 2933</name>
    <dbReference type="NCBI Taxonomy" id="398512"/>
    <lineage>
        <taxon>Bacteria</taxon>
        <taxon>Bacillati</taxon>
        <taxon>Bacillota</taxon>
        <taxon>Clostridia</taxon>
        <taxon>Eubacteriales</taxon>
        <taxon>Oscillospiraceae</taxon>
        <taxon>Pseudobacteroides</taxon>
    </lineage>
</organism>
<dbReference type="OrthoDB" id="9776196at2"/>
<sequence length="245" mass="27530" precursor="true">MQQNKSFVLVLIFAILGIVISLQVKSIIYANRNLEAKMVNDIEKLKNEIQKEQEIGKVLSKKVSENERIKEENLKNSIAIRKDVNLKKLKEELDSLKIKSGMVSVKGAGVIITLDDADARITEDESTLILHDRDILRVVNELKKANAQAISINDERVTALTETVCAGPTIMINGRKYTTPFEIKAIGDPDILYDTVNNSKIAYLLTRDMIKISISKVSDITIPKYDSIKIDSLFSDLEVVDNEIR</sequence>
<dbReference type="eggNOG" id="COG3879">
    <property type="taxonomic scope" value="Bacteria"/>
</dbReference>
<dbReference type="InterPro" id="IPR010273">
    <property type="entry name" value="DUF881"/>
</dbReference>
<dbReference type="STRING" id="398512.Bccel_1009"/>
<protein>
    <recommendedName>
        <fullName evidence="5">Division initiation protein</fullName>
    </recommendedName>
</protein>
<name>A0A0L6JJ31_9FIRM</name>
<dbReference type="PANTHER" id="PTHR37313">
    <property type="entry name" value="UPF0749 PROTEIN RV1825"/>
    <property type="match status" value="1"/>
</dbReference>
<evidence type="ECO:0000256" key="2">
    <source>
        <dbReference type="SAM" id="Coils"/>
    </source>
</evidence>
<evidence type="ECO:0008006" key="5">
    <source>
        <dbReference type="Google" id="ProtNLM"/>
    </source>
</evidence>
<proteinExistence type="inferred from homology"/>
<dbReference type="RefSeq" id="WP_036940381.1">
    <property type="nucleotide sequence ID" value="NZ_JQKC01000013.1"/>
</dbReference>
<dbReference type="PATRIC" id="fig|398512.5.peg.1046"/>
<comment type="similarity">
    <text evidence="1">Belongs to the UPF0749 family.</text>
</comment>
<gene>
    <name evidence="3" type="ORF">Bccel_1009</name>
</gene>
<keyword evidence="2" id="KW-0175">Coiled coil</keyword>
<feature type="coiled-coil region" evidence="2">
    <location>
        <begin position="31"/>
        <end position="99"/>
    </location>
</feature>